<dbReference type="OrthoDB" id="166850at2"/>
<dbReference type="RefSeq" id="WP_026502653.1">
    <property type="nucleotide sequence ID" value="NZ_JGYQ01000007.1"/>
</dbReference>
<evidence type="ECO:0000313" key="2">
    <source>
        <dbReference type="EMBL" id="KFI48419.1"/>
    </source>
</evidence>
<dbReference type="Proteomes" id="UP000029093">
    <property type="component" value="Unassembled WGS sequence"/>
</dbReference>
<proteinExistence type="predicted"/>
<dbReference type="AlphaFoldDB" id="A0A086ZPG9"/>
<gene>
    <name evidence="2" type="ORF">BBOU_0549</name>
</gene>
<dbReference type="InterPro" id="IPR013783">
    <property type="entry name" value="Ig-like_fold"/>
</dbReference>
<organism evidence="2 3">
    <name type="scientific">Bifidobacterium boum</name>
    <dbReference type="NCBI Taxonomy" id="78343"/>
    <lineage>
        <taxon>Bacteria</taxon>
        <taxon>Bacillati</taxon>
        <taxon>Actinomycetota</taxon>
        <taxon>Actinomycetes</taxon>
        <taxon>Bifidobacteriales</taxon>
        <taxon>Bifidobacteriaceae</taxon>
        <taxon>Bifidobacterium</taxon>
    </lineage>
</organism>
<dbReference type="GeneID" id="303203732"/>
<dbReference type="Gene3D" id="2.60.40.10">
    <property type="entry name" value="Immunoglobulins"/>
    <property type="match status" value="1"/>
</dbReference>
<dbReference type="Pfam" id="PF16158">
    <property type="entry name" value="N_BRCA1_IG"/>
    <property type="match status" value="1"/>
</dbReference>
<reference evidence="2 3" key="1">
    <citation type="submission" date="2014-03" db="EMBL/GenBank/DDBJ databases">
        <title>Genomics of Bifidobacteria.</title>
        <authorList>
            <person name="Ventura M."/>
            <person name="Milani C."/>
            <person name="Lugli G.A."/>
        </authorList>
    </citation>
    <scope>NUCLEOTIDE SEQUENCE [LARGE SCALE GENOMIC DNA]</scope>
    <source>
        <strain evidence="2 3">LMG 10736</strain>
    </source>
</reference>
<name>A0A086ZPG9_9BIFI</name>
<protein>
    <recommendedName>
        <fullName evidence="1">Nbr1 FW domain-containing protein</fullName>
    </recommendedName>
</protein>
<accession>A0A086ZPG9</accession>
<evidence type="ECO:0000313" key="3">
    <source>
        <dbReference type="Proteomes" id="UP000029093"/>
    </source>
</evidence>
<comment type="caution">
    <text evidence="2">The sequence shown here is derived from an EMBL/GenBank/DDBJ whole genome shotgun (WGS) entry which is preliminary data.</text>
</comment>
<sequence>MSTIRSNEFLKNLYRHLDNQRNQGTYVIQFFNAAGSRYFEMPTSYANRTNGALEAERRYVKDRSLTAEIKNSFPNPINLDGLAAFIDRNLSINKLAACMAEFGIPSGAEQDKANFAHALAVQFSLFVTTPADDVDNAVWEMYQTLLAGQQISADDISGPRYAGDDVLVELGGRRHEADCYEIIRHEWKLQNRGTCEWRDRKLVLVNQTEIHPRPAQTVIPVPDTSPGESTKIATDIDARGFEGNFECKWEMQNADGENCFPNKRWDFNIRIQVTFHTSDEGDTRG</sequence>
<dbReference type="GO" id="GO:0005975">
    <property type="term" value="P:carbohydrate metabolic process"/>
    <property type="evidence" value="ECO:0007669"/>
    <property type="project" value="UniProtKB-ARBA"/>
</dbReference>
<dbReference type="EMBL" id="JGYQ01000007">
    <property type="protein sequence ID" value="KFI48419.1"/>
    <property type="molecule type" value="Genomic_DNA"/>
</dbReference>
<dbReference type="InterPro" id="IPR032350">
    <property type="entry name" value="Nbr1_FW"/>
</dbReference>
<evidence type="ECO:0000259" key="1">
    <source>
        <dbReference type="Pfam" id="PF16158"/>
    </source>
</evidence>
<keyword evidence="3" id="KW-1185">Reference proteome</keyword>
<feature type="domain" description="Nbr1 FW" evidence="1">
    <location>
        <begin position="184"/>
        <end position="265"/>
    </location>
</feature>